<sequence length="661" mass="72123">MFSPMAGRRRDHRADGGRRPLAVYLPGLDGTGFSASSQFDTIARAGFDLVALNIPVSDRSSVFELVDNVTAYLDARVAENDFNGESVNGAGSSDVYLIGESMGGMLALCVAASRPDLIKRLILVNPASSFDKSVWPTLGPALPSIPNELWNAVPFALAPVLIDPVRMARGMMDKMMETPSDDPLGSLVAGAEELMGLIPALGALSEIIPRETLAHRLEILREGCEYLNDNDYERLTTINVPTLVVASENDNLIPSLTESSRLKAFLPNCKVEVLKGASHAALQEPGVDLMEIARRNGVLPRTADELAMTRDVKFDPPSRADLERARESLAGLRALTSPVFFSTRPDGKIVRGLDAVPIRQRGSRPILLVGNHQTLAPDLGFLIDQFIEEKGVCIRGLAHPVVARGGGGFGGDTDGDESNMPQSFDDMLRGALKGTPLEAALPRREPKPPRNNRAMTMGGLGSFTSFGAVPVSGMNFFRLMKQGETVLLFPGGVREAFKRKNELYELFWPSKPEFVRMAAKFDAIIVPFAAVGAEDSFDIVQDADDLLNGVFGESVRERANKMPKARVNDDFRDDEELFIQPVAVPKIPERFYFRFMAPIDLSDVDLDDEESVKAVYANVKNEVASGIEYLRAKRASDPFKDLAPRLLYERATSAQAPTFVP</sequence>
<dbReference type="SUPFAM" id="SSF69593">
    <property type="entry name" value="Glycerol-3-phosphate (1)-acyltransferase"/>
    <property type="match status" value="1"/>
</dbReference>
<reference evidence="5" key="1">
    <citation type="submission" date="2021-01" db="EMBL/GenBank/DDBJ databases">
        <authorList>
            <person name="Corre E."/>
            <person name="Pelletier E."/>
            <person name="Niang G."/>
            <person name="Scheremetjew M."/>
            <person name="Finn R."/>
            <person name="Kale V."/>
            <person name="Holt S."/>
            <person name="Cochrane G."/>
            <person name="Meng A."/>
            <person name="Brown T."/>
            <person name="Cohen L."/>
        </authorList>
    </citation>
    <scope>NUCLEOTIDE SEQUENCE</scope>
    <source>
        <strain evidence="5">Clade-D-RCC2573</strain>
    </source>
</reference>
<feature type="domain" description="AB hydrolase-1" evidence="4">
    <location>
        <begin position="23"/>
        <end position="285"/>
    </location>
</feature>
<gene>
    <name evidence="5" type="ORF">OMED0936_LOCUS1412</name>
</gene>
<dbReference type="PANTHER" id="PTHR22753:SF14">
    <property type="entry name" value="MONOACYLGLYCEROL_DIACYLGLYCEROL O-ACYLTRANSFERASE"/>
    <property type="match status" value="1"/>
</dbReference>
<keyword evidence="2" id="KW-0808">Transferase</keyword>
<evidence type="ECO:0000256" key="3">
    <source>
        <dbReference type="ARBA" id="ARBA00023315"/>
    </source>
</evidence>
<evidence type="ECO:0000256" key="1">
    <source>
        <dbReference type="ARBA" id="ARBA00005420"/>
    </source>
</evidence>
<comment type="similarity">
    <text evidence="1">Belongs to the diacylglycerol acyltransferase family.</text>
</comment>
<name>A0A7S0XKY5_9CHLO</name>
<evidence type="ECO:0000256" key="2">
    <source>
        <dbReference type="ARBA" id="ARBA00022679"/>
    </source>
</evidence>
<dbReference type="InterPro" id="IPR000073">
    <property type="entry name" value="AB_hydrolase_1"/>
</dbReference>
<dbReference type="PANTHER" id="PTHR22753">
    <property type="entry name" value="TRANSMEMBRANE PROTEIN 68"/>
    <property type="match status" value="1"/>
</dbReference>
<dbReference type="Pfam" id="PF12697">
    <property type="entry name" value="Abhydrolase_6"/>
    <property type="match status" value="1"/>
</dbReference>
<dbReference type="AlphaFoldDB" id="A0A7S0XKY5"/>
<proteinExistence type="inferred from homology"/>
<evidence type="ECO:0000313" key="5">
    <source>
        <dbReference type="EMBL" id="CAD8729004.1"/>
    </source>
</evidence>
<dbReference type="InterPro" id="IPR007130">
    <property type="entry name" value="DAGAT"/>
</dbReference>
<keyword evidence="3" id="KW-0012">Acyltransferase</keyword>
<accession>A0A7S0XKY5</accession>
<evidence type="ECO:0000259" key="4">
    <source>
        <dbReference type="Pfam" id="PF12697"/>
    </source>
</evidence>
<dbReference type="EMBL" id="HBFF01001766">
    <property type="protein sequence ID" value="CAD8729004.1"/>
    <property type="molecule type" value="Transcribed_RNA"/>
</dbReference>
<protein>
    <recommendedName>
        <fullName evidence="4">AB hydrolase-1 domain-containing protein</fullName>
    </recommendedName>
</protein>
<dbReference type="SUPFAM" id="SSF53474">
    <property type="entry name" value="alpha/beta-Hydrolases"/>
    <property type="match status" value="1"/>
</dbReference>
<dbReference type="InterPro" id="IPR029058">
    <property type="entry name" value="AB_hydrolase_fold"/>
</dbReference>
<dbReference type="Pfam" id="PF03982">
    <property type="entry name" value="DAGAT"/>
    <property type="match status" value="1"/>
</dbReference>
<organism evidence="5">
    <name type="scientific">Ostreococcus mediterraneus</name>
    <dbReference type="NCBI Taxonomy" id="1486918"/>
    <lineage>
        <taxon>Eukaryota</taxon>
        <taxon>Viridiplantae</taxon>
        <taxon>Chlorophyta</taxon>
        <taxon>Mamiellophyceae</taxon>
        <taxon>Mamiellales</taxon>
        <taxon>Bathycoccaceae</taxon>
        <taxon>Ostreococcus</taxon>
    </lineage>
</organism>
<dbReference type="GO" id="GO:0016020">
    <property type="term" value="C:membrane"/>
    <property type="evidence" value="ECO:0007669"/>
    <property type="project" value="TreeGrafter"/>
</dbReference>
<dbReference type="GO" id="GO:0004144">
    <property type="term" value="F:diacylglycerol O-acyltransferase activity"/>
    <property type="evidence" value="ECO:0007669"/>
    <property type="project" value="UniProtKB-ARBA"/>
</dbReference>
<dbReference type="Gene3D" id="3.40.50.1820">
    <property type="entry name" value="alpha/beta hydrolase"/>
    <property type="match status" value="1"/>
</dbReference>